<dbReference type="GO" id="GO:0031388">
    <property type="term" value="P:organic acid phosphorylation"/>
    <property type="evidence" value="ECO:0007669"/>
    <property type="project" value="UniProtKB-UniRule"/>
</dbReference>
<dbReference type="InterPro" id="IPR018193">
    <property type="entry name" value="Glyc_kinase_flavodox-like_fold"/>
</dbReference>
<keyword evidence="3 4" id="KW-0418">Kinase</keyword>
<sequence length="383" mass="37492">MSTIRAAASLPRMRIVVAPDSFGGTLSAREAAEAIAAGWRRAVPGADVAIVPLADGGTGFAEVLHTALGGTVHELEVTGPLGDPVTGSWLRVGDTAYLECASACGLHHVPREDRVPGVARTATTSGVGELLAAARDAGVTTAVVGLGGSATTDGGAGLLAALGAVPVDDDGLPLPPGGAALDCCARLEGTPDLGGMTLVAASDVDNPLLGPQGAAAVFGPQKGADDAAVAELDGALTVFAGVLADLAGGEVRDRPAAGAAGGLGAALLALGARVESGAGLVRDLVGLDAELDAADLAVTGEGSFDWQSLRGKLITAVARGAADRGTPCVVLAGQVSVGRREAAAAGVDAAFGVAEEFGLEASMADPAGTLADLAERVAPRWSR</sequence>
<organism evidence="5 6">
    <name type="scientific">Pseudonocardia alni</name>
    <name type="common">Amycolata alni</name>
    <dbReference type="NCBI Taxonomy" id="33907"/>
    <lineage>
        <taxon>Bacteria</taxon>
        <taxon>Bacillati</taxon>
        <taxon>Actinomycetota</taxon>
        <taxon>Actinomycetes</taxon>
        <taxon>Pseudonocardiales</taxon>
        <taxon>Pseudonocardiaceae</taxon>
        <taxon>Pseudonocardia</taxon>
    </lineage>
</organism>
<dbReference type="PANTHER" id="PTHR21599:SF0">
    <property type="entry name" value="GLYCERATE KINASE"/>
    <property type="match status" value="1"/>
</dbReference>
<dbReference type="SUPFAM" id="SSF110738">
    <property type="entry name" value="Glycerate kinase I"/>
    <property type="match status" value="1"/>
</dbReference>
<evidence type="ECO:0000313" key="6">
    <source>
        <dbReference type="Proteomes" id="UP000232453"/>
    </source>
</evidence>
<dbReference type="InterPro" id="IPR036129">
    <property type="entry name" value="Glycerate_kinase_sf"/>
</dbReference>
<keyword evidence="2 4" id="KW-0808">Transferase</keyword>
<evidence type="ECO:0000256" key="1">
    <source>
        <dbReference type="ARBA" id="ARBA00006284"/>
    </source>
</evidence>
<evidence type="ECO:0000256" key="3">
    <source>
        <dbReference type="ARBA" id="ARBA00022777"/>
    </source>
</evidence>
<comment type="similarity">
    <text evidence="1 4">Belongs to the glycerate kinase type-1 family.</text>
</comment>
<dbReference type="PIRSF" id="PIRSF006078">
    <property type="entry name" value="GlxK"/>
    <property type="match status" value="1"/>
</dbReference>
<dbReference type="InterPro" id="IPR018197">
    <property type="entry name" value="Glycerate_kinase_RE-like"/>
</dbReference>
<gene>
    <name evidence="5" type="ORF">ATL51_1367</name>
</gene>
<dbReference type="PANTHER" id="PTHR21599">
    <property type="entry name" value="GLYCERATE KINASE"/>
    <property type="match status" value="1"/>
</dbReference>
<evidence type="ECO:0000256" key="4">
    <source>
        <dbReference type="PIRNR" id="PIRNR006078"/>
    </source>
</evidence>
<proteinExistence type="inferred from homology"/>
<dbReference type="AlphaFoldDB" id="A0AA44ZNE0"/>
<dbReference type="GO" id="GO:0008887">
    <property type="term" value="F:glycerate kinase activity"/>
    <property type="evidence" value="ECO:0007669"/>
    <property type="project" value="UniProtKB-UniRule"/>
</dbReference>
<dbReference type="NCBIfam" id="TIGR00045">
    <property type="entry name" value="glycerate kinase"/>
    <property type="match status" value="1"/>
</dbReference>
<dbReference type="InterPro" id="IPR004381">
    <property type="entry name" value="Glycerate_kinase"/>
</dbReference>
<dbReference type="Gene3D" id="3.90.1510.10">
    <property type="entry name" value="Glycerate kinase, domain 2"/>
    <property type="match status" value="1"/>
</dbReference>
<evidence type="ECO:0000313" key="5">
    <source>
        <dbReference type="EMBL" id="PKB29722.1"/>
    </source>
</evidence>
<dbReference type="Proteomes" id="UP000232453">
    <property type="component" value="Unassembled WGS sequence"/>
</dbReference>
<accession>A0AA44ZNE0</accession>
<dbReference type="EMBL" id="PHUJ01000003">
    <property type="protein sequence ID" value="PKB29722.1"/>
    <property type="molecule type" value="Genomic_DNA"/>
</dbReference>
<reference evidence="5 6" key="1">
    <citation type="submission" date="2017-11" db="EMBL/GenBank/DDBJ databases">
        <title>Sequencing the genomes of 1000 actinobacteria strains.</title>
        <authorList>
            <person name="Klenk H.-P."/>
        </authorList>
    </citation>
    <scope>NUCLEOTIDE SEQUENCE [LARGE SCALE GENOMIC DNA]</scope>
    <source>
        <strain evidence="5 6">DSM 44104</strain>
    </source>
</reference>
<name>A0AA44ZNE0_PSEA5</name>
<dbReference type="Pfam" id="PF02595">
    <property type="entry name" value="Gly_kinase"/>
    <property type="match status" value="1"/>
</dbReference>
<protein>
    <submittedName>
        <fullName evidence="5">Glycerate kinase</fullName>
    </submittedName>
</protein>
<evidence type="ECO:0000256" key="2">
    <source>
        <dbReference type="ARBA" id="ARBA00022679"/>
    </source>
</evidence>
<comment type="caution">
    <text evidence="5">The sequence shown here is derived from an EMBL/GenBank/DDBJ whole genome shotgun (WGS) entry which is preliminary data.</text>
</comment>
<dbReference type="Gene3D" id="3.40.50.10350">
    <property type="entry name" value="Glycerate kinase, domain 1"/>
    <property type="match status" value="1"/>
</dbReference>